<keyword evidence="1 2" id="KW-0727">SH2 domain</keyword>
<name>A0A7J7JJC8_BUGNE</name>
<feature type="compositionally biased region" description="Polar residues" evidence="3">
    <location>
        <begin position="218"/>
        <end position="227"/>
    </location>
</feature>
<dbReference type="Proteomes" id="UP000593567">
    <property type="component" value="Unassembled WGS sequence"/>
</dbReference>
<dbReference type="OrthoDB" id="6273691at2759"/>
<dbReference type="InterPro" id="IPR036860">
    <property type="entry name" value="SH2_dom_sf"/>
</dbReference>
<dbReference type="Gene3D" id="3.30.505.10">
    <property type="entry name" value="SH2 domain"/>
    <property type="match status" value="1"/>
</dbReference>
<protein>
    <submittedName>
        <fullName evidence="5">TNS3</fullName>
    </submittedName>
</protein>
<keyword evidence="6" id="KW-1185">Reference proteome</keyword>
<dbReference type="InterPro" id="IPR000980">
    <property type="entry name" value="SH2"/>
</dbReference>
<dbReference type="SUPFAM" id="SSF55550">
    <property type="entry name" value="SH2 domain"/>
    <property type="match status" value="1"/>
</dbReference>
<dbReference type="GO" id="GO:0005925">
    <property type="term" value="C:focal adhesion"/>
    <property type="evidence" value="ECO:0007669"/>
    <property type="project" value="TreeGrafter"/>
</dbReference>
<evidence type="ECO:0000313" key="6">
    <source>
        <dbReference type="Proteomes" id="UP000593567"/>
    </source>
</evidence>
<feature type="region of interest" description="Disordered" evidence="3">
    <location>
        <begin position="181"/>
        <end position="295"/>
    </location>
</feature>
<reference evidence="5" key="1">
    <citation type="submission" date="2020-06" db="EMBL/GenBank/DDBJ databases">
        <title>Draft genome of Bugula neritina, a colonial animal packing powerful symbionts and potential medicines.</title>
        <authorList>
            <person name="Rayko M."/>
        </authorList>
    </citation>
    <scope>NUCLEOTIDE SEQUENCE [LARGE SCALE GENOMIC DNA]</scope>
    <source>
        <strain evidence="5">Kwan_BN1</strain>
    </source>
</reference>
<feature type="compositionally biased region" description="Low complexity" evidence="3">
    <location>
        <begin position="249"/>
        <end position="263"/>
    </location>
</feature>
<dbReference type="PROSITE" id="PS50001">
    <property type="entry name" value="SH2"/>
    <property type="match status" value="1"/>
</dbReference>
<proteinExistence type="predicted"/>
<sequence length="643" mass="70708">MYTPSAHPLVVYIPLYPSTCGMYTPSAHPPVNYGRGHSVESPDGNGWLEQQQRKLSQRQLSREQEDVTQRHRQQKQLLSELRHVQTKRQDSLADDFNANNMYRTEKDVMVTTQEPAAYTVYIKPEEQSQEIVQEETKTSISKSSVTNVSHTHHNHYNFHDNSDEEQKRRIKELEDELRKVKTGLHQQSPPPVRPQKLNFDDEDEEEYSFKPVGIASLESGTDGTSRSRLAHFSSTSSAASTPVGTSKQVVSTPTTPVSPVVTTNGQPMTQTNTTQSRSMYSSNISSPQPVGAVMSPSHNVVTSSHNLVTSSPLSPPTPYQLMSPLTSPFSDTVQPGTGSRQQRTVMEEKRVQQHIYHHPVYPAGGSQVGTLPSQHSMTQVNRQQHEPVTAAVSYGLASIGSPGNLTGTENLPFNQALQAGASNVHTDQPGVIYTSIAGSTSPPGRSQHTNDSVSNQTADYGQPLSAKFVKDTSKYWYKPHIGRDEVIFLLKNEAPGSFIVRDSNSFPGAFGLAVKVAQLPANIQVKAASADPAADYVRFYLIEPTNKGVRLKGCSNEPVFACNVVYMNNVDTESLTGPAALSRAIHHTFGKDVLETTNATFKVSADGITITDNNRRHGALFPVTEHNSCSIIFKDNTRIKKEM</sequence>
<evidence type="ECO:0000259" key="4">
    <source>
        <dbReference type="PROSITE" id="PS50001"/>
    </source>
</evidence>
<evidence type="ECO:0000256" key="1">
    <source>
        <dbReference type="ARBA" id="ARBA00022999"/>
    </source>
</evidence>
<feature type="domain" description="SH2" evidence="4">
    <location>
        <begin position="476"/>
        <end position="587"/>
    </location>
</feature>
<dbReference type="InterPro" id="IPR011993">
    <property type="entry name" value="PH-like_dom_sf"/>
</dbReference>
<dbReference type="PANTHER" id="PTHR45734">
    <property type="entry name" value="TENSIN"/>
    <property type="match status" value="1"/>
</dbReference>
<dbReference type="Gene3D" id="2.30.29.30">
    <property type="entry name" value="Pleckstrin-homology domain (PH domain)/Phosphotyrosine-binding domain (PTB)"/>
    <property type="match status" value="1"/>
</dbReference>
<feature type="compositionally biased region" description="Polar residues" evidence="3">
    <location>
        <begin position="436"/>
        <end position="458"/>
    </location>
</feature>
<dbReference type="SMART" id="SM00252">
    <property type="entry name" value="SH2"/>
    <property type="match status" value="1"/>
</dbReference>
<dbReference type="AlphaFoldDB" id="A0A7J7JJC8"/>
<dbReference type="EMBL" id="VXIV02002437">
    <property type="protein sequence ID" value="KAF6025724.1"/>
    <property type="molecule type" value="Genomic_DNA"/>
</dbReference>
<feature type="region of interest" description="Disordered" evidence="3">
    <location>
        <begin position="433"/>
        <end position="458"/>
    </location>
</feature>
<evidence type="ECO:0000313" key="5">
    <source>
        <dbReference type="EMBL" id="KAF6025724.1"/>
    </source>
</evidence>
<dbReference type="SUPFAM" id="SSF50729">
    <property type="entry name" value="PH domain-like"/>
    <property type="match status" value="1"/>
</dbReference>
<comment type="caution">
    <text evidence="5">The sequence shown here is derived from an EMBL/GenBank/DDBJ whole genome shotgun (WGS) entry which is preliminary data.</text>
</comment>
<evidence type="ECO:0000256" key="3">
    <source>
        <dbReference type="SAM" id="MobiDB-lite"/>
    </source>
</evidence>
<dbReference type="Pfam" id="PF00017">
    <property type="entry name" value="SH2"/>
    <property type="match status" value="1"/>
</dbReference>
<evidence type="ECO:0000256" key="2">
    <source>
        <dbReference type="PROSITE-ProRule" id="PRU00191"/>
    </source>
</evidence>
<dbReference type="PANTHER" id="PTHR45734:SF10">
    <property type="entry name" value="BLISTERY, ISOFORM A"/>
    <property type="match status" value="1"/>
</dbReference>
<dbReference type="InterPro" id="IPR051484">
    <property type="entry name" value="Tensin_PTEN_phosphatase"/>
</dbReference>
<feature type="compositionally biased region" description="Polar residues" evidence="3">
    <location>
        <begin position="264"/>
        <end position="288"/>
    </location>
</feature>
<organism evidence="5 6">
    <name type="scientific">Bugula neritina</name>
    <name type="common">Brown bryozoan</name>
    <name type="synonym">Sertularia neritina</name>
    <dbReference type="NCBI Taxonomy" id="10212"/>
    <lineage>
        <taxon>Eukaryota</taxon>
        <taxon>Metazoa</taxon>
        <taxon>Spiralia</taxon>
        <taxon>Lophotrochozoa</taxon>
        <taxon>Bryozoa</taxon>
        <taxon>Gymnolaemata</taxon>
        <taxon>Cheilostomatida</taxon>
        <taxon>Flustrina</taxon>
        <taxon>Buguloidea</taxon>
        <taxon>Bugulidae</taxon>
        <taxon>Bugula</taxon>
    </lineage>
</organism>
<gene>
    <name evidence="5" type="ORF">EB796_015975</name>
</gene>
<accession>A0A7J7JJC8</accession>